<evidence type="ECO:0000256" key="1">
    <source>
        <dbReference type="PROSITE-ProRule" id="PRU00708"/>
    </source>
</evidence>
<dbReference type="AlphaFoldDB" id="A0AAD4EWJ1"/>
<feature type="region of interest" description="Disordered" evidence="2">
    <location>
        <begin position="546"/>
        <end position="576"/>
    </location>
</feature>
<dbReference type="PANTHER" id="PTHR47938">
    <property type="entry name" value="RESPIRATORY COMPLEX I CHAPERONE (CIA84), PUTATIVE (AFU_ORTHOLOGUE AFUA_2G06020)-RELATED"/>
    <property type="match status" value="1"/>
</dbReference>
<reference evidence="3" key="1">
    <citation type="submission" date="2023-02" db="EMBL/GenBank/DDBJ databases">
        <authorList>
            <person name="Palmer J.M."/>
        </authorList>
    </citation>
    <scope>NUCLEOTIDE SEQUENCE</scope>
    <source>
        <strain evidence="3">FW57</strain>
    </source>
</reference>
<gene>
    <name evidence="3" type="ORF">NEMBOFW57_004978</name>
</gene>
<keyword evidence="4" id="KW-1185">Reference proteome</keyword>
<organism evidence="3 4">
    <name type="scientific">Staphylotrichum longicolle</name>
    <dbReference type="NCBI Taxonomy" id="669026"/>
    <lineage>
        <taxon>Eukaryota</taxon>
        <taxon>Fungi</taxon>
        <taxon>Dikarya</taxon>
        <taxon>Ascomycota</taxon>
        <taxon>Pezizomycotina</taxon>
        <taxon>Sordariomycetes</taxon>
        <taxon>Sordariomycetidae</taxon>
        <taxon>Sordariales</taxon>
        <taxon>Chaetomiaceae</taxon>
        <taxon>Staphylotrichum</taxon>
    </lineage>
</organism>
<evidence type="ECO:0000313" key="3">
    <source>
        <dbReference type="EMBL" id="KAG7288624.1"/>
    </source>
</evidence>
<proteinExistence type="predicted"/>
<comment type="caution">
    <text evidence="3">The sequence shown here is derived from an EMBL/GenBank/DDBJ whole genome shotgun (WGS) entry which is preliminary data.</text>
</comment>
<feature type="compositionally biased region" description="Basic residues" evidence="2">
    <location>
        <begin position="722"/>
        <end position="733"/>
    </location>
</feature>
<name>A0AAD4EWJ1_9PEZI</name>
<feature type="repeat" description="PPR" evidence="1">
    <location>
        <begin position="617"/>
        <end position="651"/>
    </location>
</feature>
<dbReference type="EMBL" id="JAHCVI010000002">
    <property type="protein sequence ID" value="KAG7288624.1"/>
    <property type="molecule type" value="Genomic_DNA"/>
</dbReference>
<feature type="repeat" description="PPR" evidence="1">
    <location>
        <begin position="582"/>
        <end position="616"/>
    </location>
</feature>
<evidence type="ECO:0000313" key="4">
    <source>
        <dbReference type="Proteomes" id="UP001197093"/>
    </source>
</evidence>
<dbReference type="Gene3D" id="1.25.40.10">
    <property type="entry name" value="Tetratricopeptide repeat domain"/>
    <property type="match status" value="2"/>
</dbReference>
<evidence type="ECO:0008006" key="5">
    <source>
        <dbReference type="Google" id="ProtNLM"/>
    </source>
</evidence>
<dbReference type="InterPro" id="IPR002885">
    <property type="entry name" value="PPR_rpt"/>
</dbReference>
<feature type="compositionally biased region" description="Low complexity" evidence="2">
    <location>
        <begin position="546"/>
        <end position="557"/>
    </location>
</feature>
<dbReference type="GO" id="GO:0003729">
    <property type="term" value="F:mRNA binding"/>
    <property type="evidence" value="ECO:0007669"/>
    <property type="project" value="TreeGrafter"/>
</dbReference>
<feature type="compositionally biased region" description="Basic and acidic residues" evidence="2">
    <location>
        <begin position="843"/>
        <end position="854"/>
    </location>
</feature>
<feature type="region of interest" description="Disordered" evidence="2">
    <location>
        <begin position="722"/>
        <end position="811"/>
    </location>
</feature>
<dbReference type="NCBIfam" id="TIGR00756">
    <property type="entry name" value="PPR"/>
    <property type="match status" value="2"/>
</dbReference>
<feature type="region of interest" description="Disordered" evidence="2">
    <location>
        <begin position="831"/>
        <end position="854"/>
    </location>
</feature>
<feature type="compositionally biased region" description="Basic and acidic residues" evidence="2">
    <location>
        <begin position="747"/>
        <end position="791"/>
    </location>
</feature>
<dbReference type="PANTHER" id="PTHR47938:SF35">
    <property type="entry name" value="PENTATRICOPEPTIDE REPEAT-CONTAINING PROTEIN 4, MITOCHONDRIAL-RELATED"/>
    <property type="match status" value="1"/>
</dbReference>
<accession>A0AAD4EWJ1</accession>
<dbReference type="Pfam" id="PF13041">
    <property type="entry name" value="PPR_2"/>
    <property type="match status" value="2"/>
</dbReference>
<dbReference type="InterPro" id="IPR011990">
    <property type="entry name" value="TPR-like_helical_dom_sf"/>
</dbReference>
<protein>
    <recommendedName>
        <fullName evidence="5">Pentatricopeptide repeat-containing protein</fullName>
    </recommendedName>
</protein>
<dbReference type="PROSITE" id="PS51375">
    <property type="entry name" value="PPR"/>
    <property type="match status" value="3"/>
</dbReference>
<sequence length="854" mass="96616">MRPDRFNDHMPSFAYADAKKGQNFQKLSKTYRVWERQFNAIWSRLEGHNTTPPRPVKSTGMKQLKKLLLFDNIQDMKAHWSAKPRQKRELDWRHTMLTAMNFHPERAAEVLQATLEPGVTPYWAVSDVFCFLARWSAKQPAQIQREQQDALASALLHLLQETPARSFQLQSWVLAQIMAGCSSDALVEIYAALRNYHHPIHFNTQLKIAGRLAGDGKSRLLSLQIFEDIVAAKQLDINDRRLAALATSMLTLPKGWKDGLYSPTEVQAVAEVFERILSLGYSPNYVTYTSMIRALCLTDQLDTAWKIYDVMRDQGATLDSHVYSILLHGARQAGSLDSVHRIVDEMPPKIFESTFFWNELLHAVIATAIKESRDKKLPPPRAIPAFSSMLRIYTKFFQRRPLQTLIPVNLRGHFANRDMEAGVLDSWNWSRKVSQLFDKLPALPHNQRKQPEPHTLTVMLSAFVHNFDTLRPVQGVYDRLRKMLKLHHPVAVSLVKNGTHPYDILIKAITENLRQLNPALRIVRDMLLDNPKPVAGAEAEAAATAAAEAAQTTVPAESDVKTTGADDTQPAKKAAFPPPAPSIYTWNNLMAGFTDRDSMNKALMAIETMRGRGVHPNRVTWNVLARGFARRQREATVRRVLRNLERAGYHPDVHTVRAASHLQHPEPVLALVERRAEFREATRRRRVREAVASWVVSRPGRRLTRDEVRKRSWKRYVAIMKRRSARRRRRAAKRLPGAEAGQASDSSPKEKKEAGQASDSPKEKREAGNSPKEKKEASDSPKEKKEPREVKAAVPTPDPDVAAASELKVSEKVKATPAIGAYMELYSELGVEPKQDQVGTQRGAKEGNKQTPKE</sequence>
<feature type="repeat" description="PPR" evidence="1">
    <location>
        <begin position="284"/>
        <end position="318"/>
    </location>
</feature>
<evidence type="ECO:0000256" key="2">
    <source>
        <dbReference type="SAM" id="MobiDB-lite"/>
    </source>
</evidence>
<feature type="compositionally biased region" description="Low complexity" evidence="2">
    <location>
        <begin position="792"/>
        <end position="804"/>
    </location>
</feature>
<dbReference type="Proteomes" id="UP001197093">
    <property type="component" value="Unassembled WGS sequence"/>
</dbReference>